<feature type="chain" id="PRO_5045496942" description="Aminopeptidase N" evidence="13">
    <location>
        <begin position="25"/>
        <end position="463"/>
    </location>
</feature>
<evidence type="ECO:0000256" key="11">
    <source>
        <dbReference type="ARBA" id="ARBA00029811"/>
    </source>
</evidence>
<keyword evidence="6" id="KW-0645">Protease</keyword>
<dbReference type="Gene3D" id="2.60.40.1730">
    <property type="entry name" value="tricorn interacting facor f3 domain"/>
    <property type="match status" value="1"/>
</dbReference>
<dbReference type="PROSITE" id="PS51257">
    <property type="entry name" value="PROKAR_LIPOPROTEIN"/>
    <property type="match status" value="1"/>
</dbReference>
<dbReference type="SUPFAM" id="SSF63737">
    <property type="entry name" value="Leukotriene A4 hydrolase N-terminal domain"/>
    <property type="match status" value="1"/>
</dbReference>
<evidence type="ECO:0000259" key="15">
    <source>
        <dbReference type="Pfam" id="PF17900"/>
    </source>
</evidence>
<dbReference type="GO" id="GO:0004177">
    <property type="term" value="F:aminopeptidase activity"/>
    <property type="evidence" value="ECO:0007669"/>
    <property type="project" value="UniProtKB-KW"/>
</dbReference>
<dbReference type="EC" id="3.4.11.2" evidence="4"/>
<dbReference type="Pfam" id="PF17900">
    <property type="entry name" value="Peptidase_M1_N"/>
    <property type="match status" value="1"/>
</dbReference>
<dbReference type="InterPro" id="IPR045357">
    <property type="entry name" value="Aminopeptidase_N-like_N"/>
</dbReference>
<comment type="similarity">
    <text evidence="3">Belongs to the peptidase M1 family.</text>
</comment>
<proteinExistence type="inferred from homology"/>
<dbReference type="InterPro" id="IPR001930">
    <property type="entry name" value="Peptidase_M1"/>
</dbReference>
<dbReference type="InterPro" id="IPR050344">
    <property type="entry name" value="Peptidase_M1_aminopeptidases"/>
</dbReference>
<evidence type="ECO:0000256" key="9">
    <source>
        <dbReference type="ARBA" id="ARBA00022833"/>
    </source>
</evidence>
<dbReference type="PRINTS" id="PR00756">
    <property type="entry name" value="ALADIPTASE"/>
</dbReference>
<evidence type="ECO:0000256" key="7">
    <source>
        <dbReference type="ARBA" id="ARBA00022723"/>
    </source>
</evidence>
<comment type="caution">
    <text evidence="16">The sequence shown here is derived from an EMBL/GenBank/DDBJ whole genome shotgun (WGS) entry which is preliminary data.</text>
</comment>
<keyword evidence="9" id="KW-0862">Zinc</keyword>
<gene>
    <name evidence="16" type="ORF">ACFQS1_06890</name>
</gene>
<keyword evidence="8 16" id="KW-0378">Hydrolase</keyword>
<feature type="domain" description="Peptidase M1 membrane alanine aminopeptidase" evidence="14">
    <location>
        <begin position="318"/>
        <end position="454"/>
    </location>
</feature>
<keyword evidence="17" id="KW-1185">Reference proteome</keyword>
<protein>
    <recommendedName>
        <fullName evidence="5">Aminopeptidase N</fullName>
        <ecNumber evidence="4">3.4.11.2</ecNumber>
    </recommendedName>
    <alternativeName>
        <fullName evidence="11">Alanine aminopeptidase</fullName>
    </alternativeName>
    <alternativeName>
        <fullName evidence="12">Lysyl aminopeptidase</fullName>
    </alternativeName>
</protein>
<keyword evidence="10" id="KW-0482">Metalloprotease</keyword>
<feature type="signal peptide" evidence="13">
    <location>
        <begin position="1"/>
        <end position="24"/>
    </location>
</feature>
<dbReference type="RefSeq" id="WP_378965274.1">
    <property type="nucleotide sequence ID" value="NZ_JBHTBJ010000003.1"/>
</dbReference>
<accession>A0ABW2HKX8</accession>
<evidence type="ECO:0000256" key="6">
    <source>
        <dbReference type="ARBA" id="ARBA00022670"/>
    </source>
</evidence>
<organism evidence="16 17">
    <name type="scientific">Paractinoplanes rhizophilus</name>
    <dbReference type="NCBI Taxonomy" id="1416877"/>
    <lineage>
        <taxon>Bacteria</taxon>
        <taxon>Bacillati</taxon>
        <taxon>Actinomycetota</taxon>
        <taxon>Actinomycetes</taxon>
        <taxon>Micromonosporales</taxon>
        <taxon>Micromonosporaceae</taxon>
        <taxon>Paractinoplanes</taxon>
    </lineage>
</organism>
<reference evidence="17" key="1">
    <citation type="journal article" date="2019" name="Int. J. Syst. Evol. Microbiol.">
        <title>The Global Catalogue of Microorganisms (GCM) 10K type strain sequencing project: providing services to taxonomists for standard genome sequencing and annotation.</title>
        <authorList>
            <consortium name="The Broad Institute Genomics Platform"/>
            <consortium name="The Broad Institute Genome Sequencing Center for Infectious Disease"/>
            <person name="Wu L."/>
            <person name="Ma J."/>
        </authorList>
    </citation>
    <scope>NUCLEOTIDE SEQUENCE [LARGE SCALE GENOMIC DNA]</scope>
    <source>
        <strain evidence="17">XZYJT-10</strain>
    </source>
</reference>
<dbReference type="PANTHER" id="PTHR11533">
    <property type="entry name" value="PROTEASE M1 ZINC METALLOPROTEASE"/>
    <property type="match status" value="1"/>
</dbReference>
<comment type="catalytic activity">
    <reaction evidence="1">
        <text>Release of an N-terminal amino acid, Xaa-|-Yaa- from a peptide, amide or arylamide. Xaa is preferably Ala, but may be most amino acids including Pro (slow action). When a terminal hydrophobic residue is followed by a prolyl residue, the two may be released as an intact Xaa-Pro dipeptide.</text>
        <dbReference type="EC" id="3.4.11.2"/>
    </reaction>
</comment>
<dbReference type="Gene3D" id="1.10.390.10">
    <property type="entry name" value="Neutral Protease Domain 2"/>
    <property type="match status" value="1"/>
</dbReference>
<keyword evidence="7" id="KW-0479">Metal-binding</keyword>
<dbReference type="InterPro" id="IPR027268">
    <property type="entry name" value="Peptidase_M4/M1_CTD_sf"/>
</dbReference>
<sequence length="463" mass="49105">MRRAGCLVAVLLLGACSAGHPAPAAAPAYRPGAAGAGDPYFPTYGNGGYDVSGYDLNVRYDPAASKLTGTARITATATQDLSQFNLDLVHLAATKVAVDGAVATSRADGNELVIAPKSGLRRGKAFTVVVDYGGTPGQLSNKTLGDGGWLSAGAKGALALGQPESASTWFPVNDHPSDKATFSLAITVPDGLTALSIGVPGPRTSAAGWTTWRWTESSPLASYLSTVVIGKYRVTTTTHDGKPMVTAVPASLPADGPAATSMARTGEIADFLATKFGPYPFDSYGGIVIDDTRIRYALETQSRPTYGQGFFDGGPNPTVVAHELAHQWFGDSVALERWQDIWLNEGFATYAEWLWQEHEGTESVKQSFERTYAGFDWSQTPGNPGVAHLFGGAVYDRGGMTVYALRRKIGDQAFDKLLTTWTSAHRDGNVNTGDLISLAEKISGQDLGAFFQAWLYGQKAPTY</sequence>
<evidence type="ECO:0000256" key="5">
    <source>
        <dbReference type="ARBA" id="ARBA00015611"/>
    </source>
</evidence>
<dbReference type="PANTHER" id="PTHR11533:SF297">
    <property type="entry name" value="AMINOPEPTIDASE N"/>
    <property type="match status" value="1"/>
</dbReference>
<evidence type="ECO:0000256" key="12">
    <source>
        <dbReference type="ARBA" id="ARBA00031533"/>
    </source>
</evidence>
<dbReference type="Proteomes" id="UP001596548">
    <property type="component" value="Unassembled WGS sequence"/>
</dbReference>
<evidence type="ECO:0000256" key="4">
    <source>
        <dbReference type="ARBA" id="ARBA00012564"/>
    </source>
</evidence>
<dbReference type="InterPro" id="IPR042097">
    <property type="entry name" value="Aminopeptidase_N-like_N_sf"/>
</dbReference>
<dbReference type="SUPFAM" id="SSF55486">
    <property type="entry name" value="Metalloproteases ('zincins'), catalytic domain"/>
    <property type="match status" value="1"/>
</dbReference>
<evidence type="ECO:0000256" key="13">
    <source>
        <dbReference type="SAM" id="SignalP"/>
    </source>
</evidence>
<keyword evidence="16" id="KW-0031">Aminopeptidase</keyword>
<evidence type="ECO:0000256" key="3">
    <source>
        <dbReference type="ARBA" id="ARBA00010136"/>
    </source>
</evidence>
<dbReference type="EMBL" id="JBHTBJ010000003">
    <property type="protein sequence ID" value="MFC7273697.1"/>
    <property type="molecule type" value="Genomic_DNA"/>
</dbReference>
<evidence type="ECO:0000259" key="14">
    <source>
        <dbReference type="Pfam" id="PF01433"/>
    </source>
</evidence>
<keyword evidence="13" id="KW-0732">Signal</keyword>
<evidence type="ECO:0000256" key="1">
    <source>
        <dbReference type="ARBA" id="ARBA00000098"/>
    </source>
</evidence>
<dbReference type="Pfam" id="PF01433">
    <property type="entry name" value="Peptidase_M1"/>
    <property type="match status" value="1"/>
</dbReference>
<comment type="cofactor">
    <cofactor evidence="2">
        <name>Zn(2+)</name>
        <dbReference type="ChEBI" id="CHEBI:29105"/>
    </cofactor>
</comment>
<evidence type="ECO:0000256" key="8">
    <source>
        <dbReference type="ARBA" id="ARBA00022801"/>
    </source>
</evidence>
<feature type="domain" description="Aminopeptidase N-like N-terminal" evidence="15">
    <location>
        <begin position="54"/>
        <end position="224"/>
    </location>
</feature>
<evidence type="ECO:0000313" key="17">
    <source>
        <dbReference type="Proteomes" id="UP001596548"/>
    </source>
</evidence>
<dbReference type="CDD" id="cd09603">
    <property type="entry name" value="M1_APN_like"/>
    <property type="match status" value="1"/>
</dbReference>
<evidence type="ECO:0000313" key="16">
    <source>
        <dbReference type="EMBL" id="MFC7273697.1"/>
    </source>
</evidence>
<dbReference type="InterPro" id="IPR014782">
    <property type="entry name" value="Peptidase_M1_dom"/>
</dbReference>
<name>A0ABW2HKX8_9ACTN</name>
<evidence type="ECO:0000256" key="2">
    <source>
        <dbReference type="ARBA" id="ARBA00001947"/>
    </source>
</evidence>
<evidence type="ECO:0000256" key="10">
    <source>
        <dbReference type="ARBA" id="ARBA00023049"/>
    </source>
</evidence>